<feature type="active site" evidence="5">
    <location>
        <position position="560"/>
    </location>
</feature>
<feature type="region of interest" description="Disordered" evidence="7">
    <location>
        <begin position="343"/>
        <end position="374"/>
    </location>
</feature>
<keyword evidence="6" id="KW-0175">Coiled coil</keyword>
<protein>
    <recommendedName>
        <fullName evidence="1">DNA (cytosine-5-)-methyltransferase</fullName>
        <ecNumber evidence="1">2.1.1.37</ecNumber>
    </recommendedName>
</protein>
<dbReference type="InterPro" id="IPR031303">
    <property type="entry name" value="C5_meth_CS"/>
</dbReference>
<keyword evidence="4 5" id="KW-0949">S-adenosyl-L-methionine</keyword>
<feature type="compositionally biased region" description="Polar residues" evidence="7">
    <location>
        <begin position="346"/>
        <end position="360"/>
    </location>
</feature>
<evidence type="ECO:0000256" key="4">
    <source>
        <dbReference type="ARBA" id="ARBA00022691"/>
    </source>
</evidence>
<dbReference type="Gene3D" id="3.90.120.10">
    <property type="entry name" value="DNA Methylase, subunit A, domain 2"/>
    <property type="match status" value="1"/>
</dbReference>
<dbReference type="EMBL" id="ML121531">
    <property type="protein sequence ID" value="RPB27479.1"/>
    <property type="molecule type" value="Genomic_DNA"/>
</dbReference>
<dbReference type="Proteomes" id="UP000267821">
    <property type="component" value="Unassembled WGS sequence"/>
</dbReference>
<dbReference type="Pfam" id="PF00145">
    <property type="entry name" value="DNA_methylase"/>
    <property type="match status" value="2"/>
</dbReference>
<name>A0A3N4M0V4_9PEZI</name>
<evidence type="ECO:0000256" key="7">
    <source>
        <dbReference type="SAM" id="MobiDB-lite"/>
    </source>
</evidence>
<dbReference type="SUPFAM" id="SSF53335">
    <property type="entry name" value="S-adenosyl-L-methionine-dependent methyltransferases"/>
    <property type="match status" value="1"/>
</dbReference>
<gene>
    <name evidence="8" type="ORF">L211DRAFT_548962</name>
</gene>
<keyword evidence="9" id="KW-1185">Reference proteome</keyword>
<dbReference type="GO" id="GO:0005634">
    <property type="term" value="C:nucleus"/>
    <property type="evidence" value="ECO:0007669"/>
    <property type="project" value="TreeGrafter"/>
</dbReference>
<dbReference type="InParanoid" id="A0A3N4M0V4"/>
<evidence type="ECO:0000313" key="8">
    <source>
        <dbReference type="EMBL" id="RPB27479.1"/>
    </source>
</evidence>
<dbReference type="GO" id="GO:0044027">
    <property type="term" value="P:negative regulation of gene expression via chromosomal CpG island methylation"/>
    <property type="evidence" value="ECO:0007669"/>
    <property type="project" value="TreeGrafter"/>
</dbReference>
<keyword evidence="3 5" id="KW-0808">Transferase</keyword>
<sequence length="818" mass="92264">MSLRSREDSECAVIEVGTERLRQRRRLSSSSSNPLLVDLTHTVINLIDDGHMLEPPRRERVPLRLRAPVPKDDIKEITLNVFPFKSWSLSPNGSVELVSGEYLRISQIINRLTMQEPDYNVGKSEIFLKGKLFERTTPLQYLHNKKNEVVMKDDGVKVKLEEVQRPRELIMTNAPFPEFRGEELLVCRWVWGIIEGMKYQGLIRRVSDAEADGDYRISGHLLRSQWRNEKLNELRFLEEQKKQAAIEKSRQRRAEIKAKNAYTIDLERDSFFGGGEKQPSVVRRKGLTAANIAPCNPLSQGTTNRITPASPFDPQPPPAKAPCPVTPEKLFVIDVDEGYYTGSRPVHSQSASSTLPSFQTPRARRKAESRGSVRISNPTTPVVLIDDEDEEDMPLLRLHREDTFTNYRTGQTIHTSHTMDLRQLQSTPKFSLKPTVAESLNTNPIITNIDFSMLRESGGLEQEVSCSRRRPRNPLQNTHLPKGPPKYTFGDAFCGAGGMSRAAEMAHFRVTWGVDCDEPAIQAYQMNFPVATSYHAHVDQLLRTLNGSILVDVLHISPPCQPYSPAHTVAGKNDESNEAALFAITGLLEASRPRFATVEQTDGILHHEFLPALLSPFLDKGFSVAFRVLYGSEPGETLPSWPTPTHYTCVPEPNLLPTPTIHDIVSQIPLDATEHEFRPYQIPRLPKDPHRQCRTLMAGGSDQEYHPSGLRPFTIREKACLQTFPNDHAFSGSCTTKQRQIGNAVPPLLGRAILNEVRKALEEADEEDRLRQEEERVELEIVEEGFGVVGKSRGEEEREEAVGIRGRSRKMNVLEILE</sequence>
<dbReference type="GO" id="GO:0003886">
    <property type="term" value="F:DNA (cytosine-5-)-methyltransferase activity"/>
    <property type="evidence" value="ECO:0007669"/>
    <property type="project" value="UniProtKB-EC"/>
</dbReference>
<evidence type="ECO:0000256" key="3">
    <source>
        <dbReference type="ARBA" id="ARBA00022679"/>
    </source>
</evidence>
<dbReference type="GO" id="GO:0032259">
    <property type="term" value="P:methylation"/>
    <property type="evidence" value="ECO:0007669"/>
    <property type="project" value="UniProtKB-KW"/>
</dbReference>
<dbReference type="InterPro" id="IPR029063">
    <property type="entry name" value="SAM-dependent_MTases_sf"/>
</dbReference>
<dbReference type="STRING" id="1051890.A0A3N4M0V4"/>
<comment type="similarity">
    <text evidence="5">Belongs to the class I-like SAM-binding methyltransferase superfamily. C5-methyltransferase family.</text>
</comment>
<reference evidence="8 9" key="1">
    <citation type="journal article" date="2018" name="Nat. Ecol. Evol.">
        <title>Pezizomycetes genomes reveal the molecular basis of ectomycorrhizal truffle lifestyle.</title>
        <authorList>
            <person name="Murat C."/>
            <person name="Payen T."/>
            <person name="Noel B."/>
            <person name="Kuo A."/>
            <person name="Morin E."/>
            <person name="Chen J."/>
            <person name="Kohler A."/>
            <person name="Krizsan K."/>
            <person name="Balestrini R."/>
            <person name="Da Silva C."/>
            <person name="Montanini B."/>
            <person name="Hainaut M."/>
            <person name="Levati E."/>
            <person name="Barry K.W."/>
            <person name="Belfiori B."/>
            <person name="Cichocki N."/>
            <person name="Clum A."/>
            <person name="Dockter R.B."/>
            <person name="Fauchery L."/>
            <person name="Guy J."/>
            <person name="Iotti M."/>
            <person name="Le Tacon F."/>
            <person name="Lindquist E.A."/>
            <person name="Lipzen A."/>
            <person name="Malagnac F."/>
            <person name="Mello A."/>
            <person name="Molinier V."/>
            <person name="Miyauchi S."/>
            <person name="Poulain J."/>
            <person name="Riccioni C."/>
            <person name="Rubini A."/>
            <person name="Sitrit Y."/>
            <person name="Splivallo R."/>
            <person name="Traeger S."/>
            <person name="Wang M."/>
            <person name="Zifcakova L."/>
            <person name="Wipf D."/>
            <person name="Zambonelli A."/>
            <person name="Paolocci F."/>
            <person name="Nowrousian M."/>
            <person name="Ottonello S."/>
            <person name="Baldrian P."/>
            <person name="Spatafora J.W."/>
            <person name="Henrissat B."/>
            <person name="Nagy L.G."/>
            <person name="Aury J.M."/>
            <person name="Wincker P."/>
            <person name="Grigoriev I.V."/>
            <person name="Bonfante P."/>
            <person name="Martin F.M."/>
        </authorList>
    </citation>
    <scope>NUCLEOTIDE SEQUENCE [LARGE SCALE GENOMIC DNA]</scope>
    <source>
        <strain evidence="8 9">ATCC MYA-4762</strain>
    </source>
</reference>
<dbReference type="InterPro" id="IPR001525">
    <property type="entry name" value="C5_MeTfrase"/>
</dbReference>
<feature type="region of interest" description="Disordered" evidence="7">
    <location>
        <begin position="462"/>
        <end position="482"/>
    </location>
</feature>
<dbReference type="OrthoDB" id="414133at2759"/>
<keyword evidence="2 5" id="KW-0489">Methyltransferase</keyword>
<evidence type="ECO:0000256" key="6">
    <source>
        <dbReference type="SAM" id="Coils"/>
    </source>
</evidence>
<dbReference type="AlphaFoldDB" id="A0A3N4M0V4"/>
<organism evidence="8 9">
    <name type="scientific">Terfezia boudieri ATCC MYA-4762</name>
    <dbReference type="NCBI Taxonomy" id="1051890"/>
    <lineage>
        <taxon>Eukaryota</taxon>
        <taxon>Fungi</taxon>
        <taxon>Dikarya</taxon>
        <taxon>Ascomycota</taxon>
        <taxon>Pezizomycotina</taxon>
        <taxon>Pezizomycetes</taxon>
        <taxon>Pezizales</taxon>
        <taxon>Pezizaceae</taxon>
        <taxon>Terfezia</taxon>
    </lineage>
</organism>
<evidence type="ECO:0000313" key="9">
    <source>
        <dbReference type="Proteomes" id="UP000267821"/>
    </source>
</evidence>
<dbReference type="PANTHER" id="PTHR10629:SF52">
    <property type="entry name" value="DNA (CYTOSINE-5)-METHYLTRANSFERASE 1"/>
    <property type="match status" value="1"/>
</dbReference>
<evidence type="ECO:0000256" key="1">
    <source>
        <dbReference type="ARBA" id="ARBA00011975"/>
    </source>
</evidence>
<dbReference type="Gene3D" id="3.40.50.150">
    <property type="entry name" value="Vaccinia Virus protein VP39"/>
    <property type="match status" value="1"/>
</dbReference>
<dbReference type="PROSITE" id="PS00095">
    <property type="entry name" value="C5_MTASE_2"/>
    <property type="match status" value="1"/>
</dbReference>
<dbReference type="GO" id="GO:0003677">
    <property type="term" value="F:DNA binding"/>
    <property type="evidence" value="ECO:0007669"/>
    <property type="project" value="TreeGrafter"/>
</dbReference>
<proteinExistence type="inferred from homology"/>
<evidence type="ECO:0000256" key="2">
    <source>
        <dbReference type="ARBA" id="ARBA00022603"/>
    </source>
</evidence>
<accession>A0A3N4M0V4</accession>
<dbReference type="PANTHER" id="PTHR10629">
    <property type="entry name" value="CYTOSINE-SPECIFIC METHYLTRANSFERASE"/>
    <property type="match status" value="1"/>
</dbReference>
<dbReference type="PROSITE" id="PS51679">
    <property type="entry name" value="SAM_MT_C5"/>
    <property type="match status" value="1"/>
</dbReference>
<feature type="coiled-coil region" evidence="6">
    <location>
        <begin position="227"/>
        <end position="254"/>
    </location>
</feature>
<dbReference type="InterPro" id="IPR050390">
    <property type="entry name" value="C5-Methyltransferase"/>
</dbReference>
<dbReference type="EC" id="2.1.1.37" evidence="1"/>
<evidence type="ECO:0000256" key="5">
    <source>
        <dbReference type="PROSITE-ProRule" id="PRU01016"/>
    </source>
</evidence>